<feature type="domain" description="AB hydrolase-1" evidence="1">
    <location>
        <begin position="10"/>
        <end position="82"/>
    </location>
</feature>
<name>A0ABQ2XPT6_9ACTN</name>
<dbReference type="PANTHER" id="PTHR37017">
    <property type="entry name" value="AB HYDROLASE-1 DOMAIN-CONTAINING PROTEIN-RELATED"/>
    <property type="match status" value="1"/>
</dbReference>
<dbReference type="Proteomes" id="UP000617743">
    <property type="component" value="Unassembled WGS sequence"/>
</dbReference>
<dbReference type="InterPro" id="IPR052897">
    <property type="entry name" value="Sec-Metab_Biosynth_Hydrolase"/>
</dbReference>
<dbReference type="Gene3D" id="3.40.50.1820">
    <property type="entry name" value="alpha/beta hydrolase"/>
    <property type="match status" value="1"/>
</dbReference>
<reference evidence="3" key="1">
    <citation type="journal article" date="2019" name="Int. J. Syst. Evol. Microbiol.">
        <title>The Global Catalogue of Microorganisms (GCM) 10K type strain sequencing project: providing services to taxonomists for standard genome sequencing and annotation.</title>
        <authorList>
            <consortium name="The Broad Institute Genomics Platform"/>
            <consortium name="The Broad Institute Genome Sequencing Center for Infectious Disease"/>
            <person name="Wu L."/>
            <person name="Ma J."/>
        </authorList>
    </citation>
    <scope>NUCLEOTIDE SEQUENCE [LARGE SCALE GENOMIC DNA]</scope>
    <source>
        <strain evidence="3">JCM 4866</strain>
    </source>
</reference>
<dbReference type="InterPro" id="IPR029058">
    <property type="entry name" value="AB_hydrolase_fold"/>
</dbReference>
<evidence type="ECO:0000313" key="3">
    <source>
        <dbReference type="Proteomes" id="UP000617743"/>
    </source>
</evidence>
<comment type="caution">
    <text evidence="2">The sequence shown here is derived from an EMBL/GenBank/DDBJ whole genome shotgun (WGS) entry which is preliminary data.</text>
</comment>
<accession>A0ABQ2XPT6</accession>
<dbReference type="InterPro" id="IPR000073">
    <property type="entry name" value="AB_hydrolase_1"/>
</dbReference>
<keyword evidence="3" id="KW-1185">Reference proteome</keyword>
<evidence type="ECO:0000313" key="2">
    <source>
        <dbReference type="EMBL" id="GGX27819.1"/>
    </source>
</evidence>
<dbReference type="PANTHER" id="PTHR37017:SF11">
    <property type="entry name" value="ESTERASE_LIPASE_THIOESTERASE DOMAIN-CONTAINING PROTEIN"/>
    <property type="match status" value="1"/>
</dbReference>
<gene>
    <name evidence="2" type="ORF">GCM10010383_68130</name>
</gene>
<dbReference type="SUPFAM" id="SSF53474">
    <property type="entry name" value="alpha/beta-Hydrolases"/>
    <property type="match status" value="1"/>
</dbReference>
<evidence type="ECO:0000259" key="1">
    <source>
        <dbReference type="Pfam" id="PF12697"/>
    </source>
</evidence>
<organism evidence="2 3">
    <name type="scientific">Streptomyces lomondensis</name>
    <dbReference type="NCBI Taxonomy" id="68229"/>
    <lineage>
        <taxon>Bacteria</taxon>
        <taxon>Bacillati</taxon>
        <taxon>Actinomycetota</taxon>
        <taxon>Actinomycetes</taxon>
        <taxon>Kitasatosporales</taxon>
        <taxon>Streptomycetaceae</taxon>
        <taxon>Streptomyces</taxon>
    </lineage>
</organism>
<dbReference type="Pfam" id="PF12697">
    <property type="entry name" value="Abhydrolase_6"/>
    <property type="match status" value="1"/>
</dbReference>
<sequence length="92" mass="9587">MPEDIAGVLAAAQRPFAVAAYTETTSVAAWRTQPSWAVVAGADRAINPDVQRFGAQRAGAVIVELPDASRAVTLSQPKKVADLIRAAVQATS</sequence>
<dbReference type="EMBL" id="BMWC01000013">
    <property type="protein sequence ID" value="GGX27819.1"/>
    <property type="molecule type" value="Genomic_DNA"/>
</dbReference>
<protein>
    <recommendedName>
        <fullName evidence="1">AB hydrolase-1 domain-containing protein</fullName>
    </recommendedName>
</protein>
<proteinExistence type="predicted"/>